<reference evidence="5" key="1">
    <citation type="submission" date="2015-06" db="EMBL/GenBank/DDBJ databases">
        <authorList>
            <person name="Liu B."/>
            <person name="Wang J."/>
            <person name="Zhu Y."/>
            <person name="Liu G."/>
            <person name="Chen Q."/>
            <person name="Zheng C."/>
            <person name="Che J."/>
            <person name="Ge C."/>
            <person name="Shi H."/>
            <person name="Pan Z."/>
            <person name="Liu X."/>
        </authorList>
    </citation>
    <scope>NUCLEOTIDE SEQUENCE [LARGE SCALE GENOMIC DNA]</scope>
    <source>
        <strain evidence="5">DSM 16346</strain>
    </source>
</reference>
<gene>
    <name evidence="5" type="ORF">AB986_03220</name>
</gene>
<dbReference type="OrthoDB" id="9782299at2"/>
<dbReference type="InterPro" id="IPR000524">
    <property type="entry name" value="Tscrpt_reg_HTH_GntR"/>
</dbReference>
<dbReference type="EMBL" id="LELK01000001">
    <property type="protein sequence ID" value="KMM38335.1"/>
    <property type="molecule type" value="Genomic_DNA"/>
</dbReference>
<evidence type="ECO:0000259" key="4">
    <source>
        <dbReference type="PROSITE" id="PS50949"/>
    </source>
</evidence>
<dbReference type="PANTHER" id="PTHR43537:SF5">
    <property type="entry name" value="UXU OPERON TRANSCRIPTIONAL REGULATOR"/>
    <property type="match status" value="1"/>
</dbReference>
<evidence type="ECO:0000256" key="1">
    <source>
        <dbReference type="ARBA" id="ARBA00023015"/>
    </source>
</evidence>
<name>A0A0J6CYW3_9BACL</name>
<dbReference type="Gene3D" id="1.20.120.530">
    <property type="entry name" value="GntR ligand-binding domain-like"/>
    <property type="match status" value="1"/>
</dbReference>
<keyword evidence="3" id="KW-0804">Transcription</keyword>
<dbReference type="AlphaFoldDB" id="A0A0J6CYW3"/>
<keyword evidence="1" id="KW-0805">Transcription regulation</keyword>
<dbReference type="SMART" id="SM00895">
    <property type="entry name" value="FCD"/>
    <property type="match status" value="1"/>
</dbReference>
<evidence type="ECO:0000256" key="3">
    <source>
        <dbReference type="ARBA" id="ARBA00023163"/>
    </source>
</evidence>
<dbReference type="RefSeq" id="WP_048309446.1">
    <property type="nucleotide sequence ID" value="NZ_CP119526.1"/>
</dbReference>
<dbReference type="Pfam" id="PF00392">
    <property type="entry name" value="GntR"/>
    <property type="match status" value="1"/>
</dbReference>
<dbReference type="Pfam" id="PF07729">
    <property type="entry name" value="FCD"/>
    <property type="match status" value="1"/>
</dbReference>
<dbReference type="PANTHER" id="PTHR43537">
    <property type="entry name" value="TRANSCRIPTIONAL REGULATOR, GNTR FAMILY"/>
    <property type="match status" value="1"/>
</dbReference>
<comment type="caution">
    <text evidence="5">The sequence shown here is derived from an EMBL/GenBank/DDBJ whole genome shotgun (WGS) entry which is preliminary data.</text>
</comment>
<dbReference type="Proteomes" id="UP000035996">
    <property type="component" value="Unassembled WGS sequence"/>
</dbReference>
<dbReference type="GO" id="GO:0003677">
    <property type="term" value="F:DNA binding"/>
    <property type="evidence" value="ECO:0007669"/>
    <property type="project" value="UniProtKB-KW"/>
</dbReference>
<evidence type="ECO:0000313" key="5">
    <source>
        <dbReference type="EMBL" id="KMM38335.1"/>
    </source>
</evidence>
<dbReference type="PRINTS" id="PR00035">
    <property type="entry name" value="HTHGNTR"/>
</dbReference>
<accession>A0A0J6CYW3</accession>
<evidence type="ECO:0000313" key="6">
    <source>
        <dbReference type="Proteomes" id="UP000035996"/>
    </source>
</evidence>
<dbReference type="InterPro" id="IPR008920">
    <property type="entry name" value="TF_FadR/GntR_C"/>
</dbReference>
<dbReference type="SMART" id="SM00345">
    <property type="entry name" value="HTH_GNTR"/>
    <property type="match status" value="1"/>
</dbReference>
<proteinExistence type="predicted"/>
<evidence type="ECO:0000256" key="2">
    <source>
        <dbReference type="ARBA" id="ARBA00023125"/>
    </source>
</evidence>
<protein>
    <recommendedName>
        <fullName evidence="4">HTH gntR-type domain-containing protein</fullName>
    </recommendedName>
</protein>
<dbReference type="Gene3D" id="1.10.10.10">
    <property type="entry name" value="Winged helix-like DNA-binding domain superfamily/Winged helix DNA-binding domain"/>
    <property type="match status" value="1"/>
</dbReference>
<keyword evidence="6" id="KW-1185">Reference proteome</keyword>
<dbReference type="GO" id="GO:0003700">
    <property type="term" value="F:DNA-binding transcription factor activity"/>
    <property type="evidence" value="ECO:0007669"/>
    <property type="project" value="InterPro"/>
</dbReference>
<dbReference type="PROSITE" id="PS50949">
    <property type="entry name" value="HTH_GNTR"/>
    <property type="match status" value="1"/>
</dbReference>
<dbReference type="STRING" id="157733.AB986_03220"/>
<dbReference type="InterPro" id="IPR036388">
    <property type="entry name" value="WH-like_DNA-bd_sf"/>
</dbReference>
<dbReference type="SUPFAM" id="SSF46785">
    <property type="entry name" value="Winged helix' DNA-binding domain"/>
    <property type="match status" value="1"/>
</dbReference>
<sequence length="235" mass="26651">MTYKQIKKRKIYEEIADQLLDKIKSGELSPGSKLDSVQSLAEGFDVGRSAVREALSALRAMGLVEMRQGEGTFIKQYDPSTLSQSLSTGILMNRQDTIELLQVRKILETGCAASAAEKRTEEELFQIQQALMDMEKAVSHRELGEQADLQFHMSITAASHNRLLIDLMNHVSQLMVDSMRETRKLSLYSEAAILEKLYIEHKEIFLAIKTKDSEKAQQAMLHHLNEVETFLLDHI</sequence>
<feature type="domain" description="HTH gntR-type" evidence="4">
    <location>
        <begin position="9"/>
        <end position="77"/>
    </location>
</feature>
<keyword evidence="2" id="KW-0238">DNA-binding</keyword>
<dbReference type="SUPFAM" id="SSF48008">
    <property type="entry name" value="GntR ligand-binding domain-like"/>
    <property type="match status" value="1"/>
</dbReference>
<organism evidence="5 6">
    <name type="scientific">Guptibacillus hwajinpoensis</name>
    <dbReference type="NCBI Taxonomy" id="208199"/>
    <lineage>
        <taxon>Bacteria</taxon>
        <taxon>Bacillati</taxon>
        <taxon>Bacillota</taxon>
        <taxon>Bacilli</taxon>
        <taxon>Bacillales</taxon>
        <taxon>Guptibacillaceae</taxon>
        <taxon>Guptibacillus</taxon>
    </lineage>
</organism>
<dbReference type="InterPro" id="IPR036390">
    <property type="entry name" value="WH_DNA-bd_sf"/>
</dbReference>
<dbReference type="InterPro" id="IPR011711">
    <property type="entry name" value="GntR_C"/>
</dbReference>
<dbReference type="PATRIC" id="fig|157733.3.peg.2858"/>
<dbReference type="CDD" id="cd07377">
    <property type="entry name" value="WHTH_GntR"/>
    <property type="match status" value="1"/>
</dbReference>